<geneLocation type="plasmid" evidence="1">
    <name>plasmid1</name>
</geneLocation>
<name>A0A1Z4JR82_LEPBY</name>
<evidence type="ECO:0000313" key="1">
    <source>
        <dbReference type="EMBL" id="BAY59271.1"/>
    </source>
</evidence>
<protein>
    <submittedName>
        <fullName evidence="1">Uncharacterized protein</fullName>
    </submittedName>
</protein>
<accession>A0A1Z4JR82</accession>
<keyword evidence="2" id="KW-1185">Reference proteome</keyword>
<sequence length="99" mass="11406">MNEFTERQIELLATVIEGCTDETRQHHTREKLQFLNQLTTSHLMGEVFNDRCRFLELLIHGLVLQQESVVDAIECYTQEGDSAAFKQKLEAIAHQFGIV</sequence>
<gene>
    <name evidence="1" type="ORF">NIES2135_61480</name>
</gene>
<dbReference type="Proteomes" id="UP000217895">
    <property type="component" value="Plasmid Plasmid1 dna"/>
</dbReference>
<proteinExistence type="predicted"/>
<organism evidence="1 2">
    <name type="scientific">Leptolyngbya boryana NIES-2135</name>
    <dbReference type="NCBI Taxonomy" id="1973484"/>
    <lineage>
        <taxon>Bacteria</taxon>
        <taxon>Bacillati</taxon>
        <taxon>Cyanobacteriota</taxon>
        <taxon>Cyanophyceae</taxon>
        <taxon>Leptolyngbyales</taxon>
        <taxon>Leptolyngbyaceae</taxon>
        <taxon>Leptolyngbya group</taxon>
        <taxon>Leptolyngbya</taxon>
    </lineage>
</organism>
<dbReference type="EMBL" id="AP018204">
    <property type="protein sequence ID" value="BAY59271.1"/>
    <property type="molecule type" value="Genomic_DNA"/>
</dbReference>
<dbReference type="AlphaFoldDB" id="A0A1Z4JR82"/>
<keyword evidence="1" id="KW-0614">Plasmid</keyword>
<reference evidence="1 2" key="1">
    <citation type="submission" date="2017-06" db="EMBL/GenBank/DDBJ databases">
        <title>Genome sequencing of cyanobaciteial culture collection at National Institute for Environmental Studies (NIES).</title>
        <authorList>
            <person name="Hirose Y."/>
            <person name="Shimura Y."/>
            <person name="Fujisawa T."/>
            <person name="Nakamura Y."/>
            <person name="Kawachi M."/>
        </authorList>
    </citation>
    <scope>NUCLEOTIDE SEQUENCE [LARGE SCALE GENOMIC DNA]</scope>
    <source>
        <strain evidence="1 2">NIES-2135</strain>
        <plasmid evidence="2">Plasmid Plasmid1 dna</plasmid>
    </source>
</reference>
<evidence type="ECO:0000313" key="2">
    <source>
        <dbReference type="Proteomes" id="UP000217895"/>
    </source>
</evidence>